<dbReference type="HOGENOM" id="CLU_873943_0_0_3"/>
<dbReference type="Proteomes" id="UP000001420">
    <property type="component" value="Chromosome"/>
</dbReference>
<dbReference type="KEGG" id="pma:Pro_1279"/>
<gene>
    <name evidence="1" type="ordered locus">Pro_1279</name>
</gene>
<dbReference type="Gene3D" id="3.90.1200.10">
    <property type="match status" value="1"/>
</dbReference>
<organism evidence="1 2">
    <name type="scientific">Prochlorococcus marinus (strain SARG / CCMP1375 / SS120)</name>
    <dbReference type="NCBI Taxonomy" id="167539"/>
    <lineage>
        <taxon>Bacteria</taxon>
        <taxon>Bacillati</taxon>
        <taxon>Cyanobacteriota</taxon>
        <taxon>Cyanophyceae</taxon>
        <taxon>Synechococcales</taxon>
        <taxon>Prochlorococcaceae</taxon>
        <taxon>Prochlorococcus</taxon>
    </lineage>
</organism>
<accession>Q7VB21</accession>
<keyword evidence="2" id="KW-1185">Reference proteome</keyword>
<evidence type="ECO:0000313" key="1">
    <source>
        <dbReference type="EMBL" id="AAQ00323.1"/>
    </source>
</evidence>
<reference evidence="1 2" key="1">
    <citation type="journal article" date="2003" name="Proc. Natl. Acad. Sci. U.S.A.">
        <title>Genome sequence of the cyanobacterium Prochlorococcus marinus SS120, a nearly minimal oxyphototrophic genome.</title>
        <authorList>
            <person name="Dufresne A."/>
            <person name="Salanoubat M."/>
            <person name="Partensky F."/>
            <person name="Artiguenave F."/>
            <person name="Axmann I.M."/>
            <person name="Barbe V."/>
            <person name="Duprat S."/>
            <person name="Galperin M.Y."/>
            <person name="Koonin E.V."/>
            <person name="Le Gall F."/>
            <person name="Makarova K.S."/>
            <person name="Ostrowski M."/>
            <person name="Oztas S."/>
            <person name="Robert C."/>
            <person name="Rogozin I.B."/>
            <person name="Scanlan D.J."/>
            <person name="Tandeau de Marsac N."/>
            <person name="Weissenbach J."/>
            <person name="Wincker P."/>
            <person name="Wolf Y.I."/>
            <person name="Hess W.R."/>
        </authorList>
    </citation>
    <scope>NUCLEOTIDE SEQUENCE [LARGE SCALE GENOMIC DNA]</scope>
    <source>
        <strain evidence="2">SARG / CCMP1375 / SS120</strain>
    </source>
</reference>
<dbReference type="InterPro" id="IPR011009">
    <property type="entry name" value="Kinase-like_dom_sf"/>
</dbReference>
<dbReference type="STRING" id="167539.Pro_1279"/>
<dbReference type="EMBL" id="AE017126">
    <property type="protein sequence ID" value="AAQ00323.1"/>
    <property type="molecule type" value="Genomic_DNA"/>
</dbReference>
<dbReference type="GO" id="GO:0016787">
    <property type="term" value="F:hydrolase activity"/>
    <property type="evidence" value="ECO:0007669"/>
    <property type="project" value="UniProtKB-KW"/>
</dbReference>
<evidence type="ECO:0000313" key="2">
    <source>
        <dbReference type="Proteomes" id="UP000001420"/>
    </source>
</evidence>
<name>Q7VB21_PROMA</name>
<dbReference type="SUPFAM" id="SSF56112">
    <property type="entry name" value="Protein kinase-like (PK-like)"/>
    <property type="match status" value="1"/>
</dbReference>
<keyword evidence="1" id="KW-0378">Hydrolase</keyword>
<dbReference type="PATRIC" id="fig|167539.5.peg.1341"/>
<dbReference type="AlphaFoldDB" id="Q7VB21"/>
<proteinExistence type="predicted"/>
<protein>
    <submittedName>
        <fullName evidence="1">Predicted hydrolase, HAD superfamily</fullName>
    </submittedName>
</protein>
<dbReference type="eggNOG" id="COG3173">
    <property type="taxonomic scope" value="Bacteria"/>
</dbReference>
<dbReference type="OrthoDB" id="573782at2"/>
<dbReference type="EnsemblBacteria" id="AAQ00323">
    <property type="protein sequence ID" value="AAQ00323"/>
    <property type="gene ID" value="Pro_1279"/>
</dbReference>
<sequence>MIIMVSGNSQTYLSIENGEGVYKKIFEPNRTYSYLHEYFTYKYLEKIPNVVPKIIKANKAKLTLYLEYFANKPSENKEYGEKYLFLIEEIHNYMKKRNIVFTLYAKEPLQNNLILCETIKERINLHALQSNSWDQEYKLAINSLTKIFSEIEPKLCELKIASPMVFNHADSGLHNTVADKEGNLRLIDLEYAGMDSPIKQHIDYLLHPKNVNYSTDSRLWSDYFKEDLIAKNDHCNLNIYNCSFALKWALITLNEFLDIHWERRVYAHPIRVHKRATILKDQLKKARIYLKTARQLLDSVEPRLLFTKDEKVLLSKSY</sequence>